<evidence type="ECO:0000313" key="2">
    <source>
        <dbReference type="Ensembl" id="ENSXCOP00000011678.1"/>
    </source>
</evidence>
<dbReference type="InterPro" id="IPR017850">
    <property type="entry name" value="Alkaline_phosphatase_core_sf"/>
</dbReference>
<name>A0A3B5LHS5_9TELE</name>
<dbReference type="Proteomes" id="UP000261380">
    <property type="component" value="Unplaced"/>
</dbReference>
<evidence type="ECO:0000313" key="3">
    <source>
        <dbReference type="Proteomes" id="UP000261380"/>
    </source>
</evidence>
<dbReference type="PANTHER" id="PTHR23072:SF0">
    <property type="entry name" value="GPI ETHANOLAMINE PHOSPHATE TRANSFERASE 2"/>
    <property type="match status" value="1"/>
</dbReference>
<proteinExistence type="predicted"/>
<reference evidence="2" key="1">
    <citation type="submission" date="2025-08" db="UniProtKB">
        <authorList>
            <consortium name="Ensembl"/>
        </authorList>
    </citation>
    <scope>IDENTIFICATION</scope>
</reference>
<dbReference type="PANTHER" id="PTHR23072">
    <property type="entry name" value="PHOSPHATIDYLINOSITOL GLYCAN-RELATED"/>
    <property type="match status" value="1"/>
</dbReference>
<reference evidence="2" key="2">
    <citation type="submission" date="2025-09" db="UniProtKB">
        <authorList>
            <consortium name="Ensembl"/>
        </authorList>
    </citation>
    <scope>IDENTIFICATION</scope>
</reference>
<keyword evidence="3" id="KW-1185">Reference proteome</keyword>
<evidence type="ECO:0000256" key="1">
    <source>
        <dbReference type="SAM" id="Phobius"/>
    </source>
</evidence>
<evidence type="ECO:0008006" key="4">
    <source>
        <dbReference type="Google" id="ProtNLM"/>
    </source>
</evidence>
<dbReference type="GO" id="GO:0005789">
    <property type="term" value="C:endoplasmic reticulum membrane"/>
    <property type="evidence" value="ECO:0007669"/>
    <property type="project" value="TreeGrafter"/>
</dbReference>
<dbReference type="InterPro" id="IPR039527">
    <property type="entry name" value="PIGG/GPI7"/>
</dbReference>
<keyword evidence="1" id="KW-0472">Membrane</keyword>
<dbReference type="GO" id="GO:0006506">
    <property type="term" value="P:GPI anchor biosynthetic process"/>
    <property type="evidence" value="ECO:0007669"/>
    <property type="project" value="InterPro"/>
</dbReference>
<keyword evidence="1" id="KW-1133">Transmembrane helix</keyword>
<dbReference type="Gene3D" id="3.40.720.10">
    <property type="entry name" value="Alkaline Phosphatase, subunit A"/>
    <property type="match status" value="1"/>
</dbReference>
<dbReference type="GO" id="GO:0051267">
    <property type="term" value="F:CP2 mannose-ethanolamine phosphotransferase activity"/>
    <property type="evidence" value="ECO:0007669"/>
    <property type="project" value="TreeGrafter"/>
</dbReference>
<protein>
    <recommendedName>
        <fullName evidence="4">GPI ethanolamine phosphate transferase 2</fullName>
    </recommendedName>
</protein>
<dbReference type="AlphaFoldDB" id="A0A3B5LHS5"/>
<feature type="transmembrane region" description="Helical" evidence="1">
    <location>
        <begin position="7"/>
        <end position="28"/>
    </location>
</feature>
<sequence length="179" mass="19849">MRVRSSVFACFILIFEVLGVALFLRGFFPVPVKSSFSSKSKLSDLPAEPLAGSPPNYTRLPQPLFRRVVLMVVDALRNDFVIGPAGSHMPYTRYLVEKGSSHSFVAKARPPTVTMPRIKVRSLYATFIHVLNMLLSVAKTSAGSVFPPGVVSTFSTFPTFLTFPTVSSFSYTDYREKNE</sequence>
<keyword evidence="1" id="KW-0812">Transmembrane</keyword>
<dbReference type="GeneTree" id="ENSGT00910000144269"/>
<dbReference type="Ensembl" id="ENSXCOT00000011811.1">
    <property type="protein sequence ID" value="ENSXCOP00000011678.1"/>
    <property type="gene ID" value="ENSXCOG00000008822.1"/>
</dbReference>
<dbReference type="STRING" id="32473.ENSXCOP00000011678"/>
<accession>A0A3B5LHS5</accession>
<organism evidence="2 3">
    <name type="scientific">Xiphophorus couchianus</name>
    <name type="common">Monterrey platyfish</name>
    <dbReference type="NCBI Taxonomy" id="32473"/>
    <lineage>
        <taxon>Eukaryota</taxon>
        <taxon>Metazoa</taxon>
        <taxon>Chordata</taxon>
        <taxon>Craniata</taxon>
        <taxon>Vertebrata</taxon>
        <taxon>Euteleostomi</taxon>
        <taxon>Actinopterygii</taxon>
        <taxon>Neopterygii</taxon>
        <taxon>Teleostei</taxon>
        <taxon>Neoteleostei</taxon>
        <taxon>Acanthomorphata</taxon>
        <taxon>Ovalentaria</taxon>
        <taxon>Atherinomorphae</taxon>
        <taxon>Cyprinodontiformes</taxon>
        <taxon>Poeciliidae</taxon>
        <taxon>Poeciliinae</taxon>
        <taxon>Xiphophorus</taxon>
    </lineage>
</organism>